<dbReference type="SUPFAM" id="SSF56112">
    <property type="entry name" value="Protein kinase-like (PK-like)"/>
    <property type="match status" value="1"/>
</dbReference>
<reference evidence="2 3" key="1">
    <citation type="journal article" date="2016" name="Mol. Biol. Evol.">
        <title>Comparative Genomics of Early-Diverging Mushroom-Forming Fungi Provides Insights into the Origins of Lignocellulose Decay Capabilities.</title>
        <authorList>
            <person name="Nagy L.G."/>
            <person name="Riley R."/>
            <person name="Tritt A."/>
            <person name="Adam C."/>
            <person name="Daum C."/>
            <person name="Floudas D."/>
            <person name="Sun H."/>
            <person name="Yadav J.S."/>
            <person name="Pangilinan J."/>
            <person name="Larsson K.H."/>
            <person name="Matsuura K."/>
            <person name="Barry K."/>
            <person name="Labutti K."/>
            <person name="Kuo R."/>
            <person name="Ohm R.A."/>
            <person name="Bhattacharya S.S."/>
            <person name="Shirouzu T."/>
            <person name="Yoshinaga Y."/>
            <person name="Martin F.M."/>
            <person name="Grigoriev I.V."/>
            <person name="Hibbett D.S."/>
        </authorList>
    </citation>
    <scope>NUCLEOTIDE SEQUENCE [LARGE SCALE GENOMIC DNA]</scope>
    <source>
        <strain evidence="2 3">HHB9708</strain>
    </source>
</reference>
<name>A0A164NQD6_9AGAM</name>
<dbReference type="InterPro" id="IPR011009">
    <property type="entry name" value="Kinase-like_dom_sf"/>
</dbReference>
<dbReference type="Gene3D" id="1.10.510.10">
    <property type="entry name" value="Transferase(Phosphotransferase) domain 1"/>
    <property type="match status" value="1"/>
</dbReference>
<dbReference type="STRING" id="1314777.A0A164NQD6"/>
<dbReference type="PROSITE" id="PS00108">
    <property type="entry name" value="PROTEIN_KINASE_ST"/>
    <property type="match status" value="1"/>
</dbReference>
<dbReference type="Proteomes" id="UP000076722">
    <property type="component" value="Unassembled WGS sequence"/>
</dbReference>
<dbReference type="PROSITE" id="PS50011">
    <property type="entry name" value="PROTEIN_KINASE_DOM"/>
    <property type="match status" value="1"/>
</dbReference>
<feature type="domain" description="Protein kinase" evidence="1">
    <location>
        <begin position="35"/>
        <end position="243"/>
    </location>
</feature>
<keyword evidence="2" id="KW-0808">Transferase</keyword>
<evidence type="ECO:0000313" key="2">
    <source>
        <dbReference type="EMBL" id="KZS87933.1"/>
    </source>
</evidence>
<accession>A0A164NQD6</accession>
<dbReference type="InterPro" id="IPR000719">
    <property type="entry name" value="Prot_kinase_dom"/>
</dbReference>
<evidence type="ECO:0000259" key="1">
    <source>
        <dbReference type="PROSITE" id="PS50011"/>
    </source>
</evidence>
<proteinExistence type="predicted"/>
<gene>
    <name evidence="2" type="ORF">SISNIDRAFT_433244</name>
</gene>
<dbReference type="Pfam" id="PF00069">
    <property type="entry name" value="Pkinase"/>
    <property type="match status" value="1"/>
</dbReference>
<dbReference type="PANTHER" id="PTHR44329">
    <property type="entry name" value="SERINE/THREONINE-PROTEIN KINASE TNNI3K-RELATED"/>
    <property type="match status" value="1"/>
</dbReference>
<keyword evidence="3" id="KW-1185">Reference proteome</keyword>
<sequence>MSNSTERNFVQTTNNDADVDATTPVADLTGRLEFSADRHLVKLGPLADIHLASMDGHQVAVKVMRDIGISETKRRALVQKMRTEMEIWSSLHHPNILPFEGYYFYSMGSSTDSLFSLVSPWMSNGTAVQYIHQHPEIDRLHIMYGVAEGLMYLHQHNIIHADLKESNIFINDQGCPVLADFGLSRLAKIDEILTFTTTSSTSTNANPGGTVRFMAPELSVLKDMALNIAEQQMSGLLDVSCWK</sequence>
<dbReference type="PANTHER" id="PTHR44329:SF261">
    <property type="entry name" value="ZINC FINGER CONTAINING PROTEIN KINASE-RELATED"/>
    <property type="match status" value="1"/>
</dbReference>
<dbReference type="AlphaFoldDB" id="A0A164NQD6"/>
<dbReference type="InterPro" id="IPR051681">
    <property type="entry name" value="Ser/Thr_Kinases-Pseudokinases"/>
</dbReference>
<dbReference type="SMART" id="SM00220">
    <property type="entry name" value="S_TKc"/>
    <property type="match status" value="1"/>
</dbReference>
<organism evidence="2 3">
    <name type="scientific">Sistotremastrum niveocremeum HHB9708</name>
    <dbReference type="NCBI Taxonomy" id="1314777"/>
    <lineage>
        <taxon>Eukaryota</taxon>
        <taxon>Fungi</taxon>
        <taxon>Dikarya</taxon>
        <taxon>Basidiomycota</taxon>
        <taxon>Agaricomycotina</taxon>
        <taxon>Agaricomycetes</taxon>
        <taxon>Sistotremastrales</taxon>
        <taxon>Sistotremastraceae</taxon>
        <taxon>Sertulicium</taxon>
        <taxon>Sertulicium niveocremeum</taxon>
    </lineage>
</organism>
<keyword evidence="2" id="KW-0418">Kinase</keyword>
<dbReference type="InterPro" id="IPR008271">
    <property type="entry name" value="Ser/Thr_kinase_AS"/>
</dbReference>
<dbReference type="GO" id="GO:0005524">
    <property type="term" value="F:ATP binding"/>
    <property type="evidence" value="ECO:0007669"/>
    <property type="project" value="InterPro"/>
</dbReference>
<evidence type="ECO:0000313" key="3">
    <source>
        <dbReference type="Proteomes" id="UP000076722"/>
    </source>
</evidence>
<dbReference type="GO" id="GO:0004674">
    <property type="term" value="F:protein serine/threonine kinase activity"/>
    <property type="evidence" value="ECO:0007669"/>
    <property type="project" value="TreeGrafter"/>
</dbReference>
<protein>
    <submittedName>
        <fullName evidence="2">Kinase-like protein</fullName>
    </submittedName>
</protein>
<dbReference type="EMBL" id="KV419442">
    <property type="protein sequence ID" value="KZS87933.1"/>
    <property type="molecule type" value="Genomic_DNA"/>
</dbReference>